<name>A0A928X157_LEPEC</name>
<gene>
    <name evidence="1" type="ORF">IQ260_11010</name>
</gene>
<evidence type="ECO:0000313" key="2">
    <source>
        <dbReference type="Proteomes" id="UP000615026"/>
    </source>
</evidence>
<reference evidence="1" key="1">
    <citation type="submission" date="2020-10" db="EMBL/GenBank/DDBJ databases">
        <authorList>
            <person name="Castelo-Branco R."/>
            <person name="Eusebio N."/>
            <person name="Adriana R."/>
            <person name="Vieira A."/>
            <person name="Brugerolle De Fraissinette N."/>
            <person name="Rezende De Castro R."/>
            <person name="Schneider M.P."/>
            <person name="Vasconcelos V."/>
            <person name="Leao P.N."/>
        </authorList>
    </citation>
    <scope>NUCLEOTIDE SEQUENCE</scope>
    <source>
        <strain evidence="1">LEGE 11479</strain>
    </source>
</reference>
<organism evidence="1 2">
    <name type="scientific">Leptolyngbya cf. ectocarpi LEGE 11479</name>
    <dbReference type="NCBI Taxonomy" id="1828722"/>
    <lineage>
        <taxon>Bacteria</taxon>
        <taxon>Bacillati</taxon>
        <taxon>Cyanobacteriota</taxon>
        <taxon>Cyanophyceae</taxon>
        <taxon>Leptolyngbyales</taxon>
        <taxon>Leptolyngbyaceae</taxon>
        <taxon>Leptolyngbya group</taxon>
        <taxon>Leptolyngbya</taxon>
    </lineage>
</organism>
<dbReference type="Proteomes" id="UP000615026">
    <property type="component" value="Unassembled WGS sequence"/>
</dbReference>
<sequence>MGFLDYWKNEKDRIEPSDSQLDLLGNSQELAPQRKRADGVTVFRRFTDSIKANGGDGECHKQAVITETAELFDCTVRQLYQETGAKRFKRDTLPHEVQQAYMANETLTAYELERMEGTIGGESQEDVNQQINAVVKEESKKTRKRFPW</sequence>
<dbReference type="EMBL" id="JADEXP010000080">
    <property type="protein sequence ID" value="MBE9067185.1"/>
    <property type="molecule type" value="Genomic_DNA"/>
</dbReference>
<protein>
    <submittedName>
        <fullName evidence="1">Uncharacterized protein</fullName>
    </submittedName>
</protein>
<proteinExistence type="predicted"/>
<accession>A0A928X157</accession>
<evidence type="ECO:0000313" key="1">
    <source>
        <dbReference type="EMBL" id="MBE9067185.1"/>
    </source>
</evidence>
<dbReference type="AlphaFoldDB" id="A0A928X157"/>
<keyword evidence="2" id="KW-1185">Reference proteome</keyword>
<comment type="caution">
    <text evidence="1">The sequence shown here is derived from an EMBL/GenBank/DDBJ whole genome shotgun (WGS) entry which is preliminary data.</text>
</comment>